<name>A0A2P8DP69_9ACTN</name>
<dbReference type="EMBL" id="PYGA01000004">
    <property type="protein sequence ID" value="PSK99005.1"/>
    <property type="molecule type" value="Genomic_DNA"/>
</dbReference>
<feature type="compositionally biased region" description="Pro residues" evidence="2">
    <location>
        <begin position="214"/>
        <end position="228"/>
    </location>
</feature>
<proteinExistence type="predicted"/>
<dbReference type="OrthoDB" id="188274at2"/>
<feature type="domain" description="SWIM-type" evidence="3">
    <location>
        <begin position="113"/>
        <end position="147"/>
    </location>
</feature>
<gene>
    <name evidence="4" type="ORF">CLV63_104229</name>
</gene>
<protein>
    <submittedName>
        <fullName evidence="4">Putative Zn finger protein</fullName>
    </submittedName>
</protein>
<dbReference type="GO" id="GO:0008270">
    <property type="term" value="F:zinc ion binding"/>
    <property type="evidence" value="ECO:0007669"/>
    <property type="project" value="UniProtKB-KW"/>
</dbReference>
<keyword evidence="5" id="KW-1185">Reference proteome</keyword>
<dbReference type="Proteomes" id="UP000240542">
    <property type="component" value="Unassembled WGS sequence"/>
</dbReference>
<keyword evidence="1" id="KW-0862">Zinc</keyword>
<dbReference type="AlphaFoldDB" id="A0A2P8DP69"/>
<dbReference type="InterPro" id="IPR007527">
    <property type="entry name" value="Znf_SWIM"/>
</dbReference>
<evidence type="ECO:0000256" key="2">
    <source>
        <dbReference type="SAM" id="MobiDB-lite"/>
    </source>
</evidence>
<feature type="compositionally biased region" description="Low complexity" evidence="2">
    <location>
        <begin position="179"/>
        <end position="191"/>
    </location>
</feature>
<evidence type="ECO:0000313" key="5">
    <source>
        <dbReference type="Proteomes" id="UP000240542"/>
    </source>
</evidence>
<dbReference type="PANTHER" id="PTHR38133:SF1">
    <property type="entry name" value="SLR1429 PROTEIN"/>
    <property type="match status" value="1"/>
</dbReference>
<comment type="caution">
    <text evidence="4">The sequence shown here is derived from an EMBL/GenBank/DDBJ whole genome shotgun (WGS) entry which is preliminary data.</text>
</comment>
<accession>A0A2P8DP69</accession>
<reference evidence="4 5" key="1">
    <citation type="submission" date="2018-03" db="EMBL/GenBank/DDBJ databases">
        <title>Genomic Encyclopedia of Archaeal and Bacterial Type Strains, Phase II (KMG-II): from individual species to whole genera.</title>
        <authorList>
            <person name="Goeker M."/>
        </authorList>
    </citation>
    <scope>NUCLEOTIDE SEQUENCE [LARGE SCALE GENOMIC DNA]</scope>
    <source>
        <strain evidence="4 5">DSM 45312</strain>
    </source>
</reference>
<keyword evidence="1" id="KW-0863">Zinc-finger</keyword>
<keyword evidence="1" id="KW-0479">Metal-binding</keyword>
<dbReference type="PROSITE" id="PS50966">
    <property type="entry name" value="ZF_SWIM"/>
    <property type="match status" value="1"/>
</dbReference>
<dbReference type="PANTHER" id="PTHR38133">
    <property type="entry name" value="SLR1429 PROTEIN"/>
    <property type="match status" value="1"/>
</dbReference>
<sequence>MSGAEERPEHSWWSGRFVAALESRGDRARLQRGRGYARGNAVRDLAVREGEVTARVQGSRARPYRVSLIAATLDDDQWALATAALAAQPLFRAALLAGRLPPEVEEVFAVLGLPLFPRGPDDLVLTCSCPDWGHPCKHAAATLYVLAAQLDADPFLLFAWLGRDRAAFLAELRRSARTATGAAPGEGPATGDLAPPPCEPRPESGAPADFWDAPPLPVPAPPGPPRPPVLADLEPGGGQEPGGGPGLAAALEPLYAAWTGAVRQR</sequence>
<dbReference type="Pfam" id="PF04434">
    <property type="entry name" value="SWIM"/>
    <property type="match status" value="1"/>
</dbReference>
<evidence type="ECO:0000313" key="4">
    <source>
        <dbReference type="EMBL" id="PSK99005.1"/>
    </source>
</evidence>
<feature type="region of interest" description="Disordered" evidence="2">
    <location>
        <begin position="179"/>
        <end position="248"/>
    </location>
</feature>
<evidence type="ECO:0000259" key="3">
    <source>
        <dbReference type="PROSITE" id="PS50966"/>
    </source>
</evidence>
<feature type="compositionally biased region" description="Gly residues" evidence="2">
    <location>
        <begin position="235"/>
        <end position="246"/>
    </location>
</feature>
<dbReference type="RefSeq" id="WP_106582316.1">
    <property type="nucleotide sequence ID" value="NZ_PYGA01000004.1"/>
</dbReference>
<evidence type="ECO:0000256" key="1">
    <source>
        <dbReference type="PROSITE-ProRule" id="PRU00325"/>
    </source>
</evidence>
<organism evidence="4 5">
    <name type="scientific">Murinocardiopsis flavida</name>
    <dbReference type="NCBI Taxonomy" id="645275"/>
    <lineage>
        <taxon>Bacteria</taxon>
        <taxon>Bacillati</taxon>
        <taxon>Actinomycetota</taxon>
        <taxon>Actinomycetes</taxon>
        <taxon>Streptosporangiales</taxon>
        <taxon>Nocardiopsidaceae</taxon>
        <taxon>Murinocardiopsis</taxon>
    </lineage>
</organism>